<evidence type="ECO:0000259" key="2">
    <source>
        <dbReference type="Pfam" id="PF04909"/>
    </source>
</evidence>
<dbReference type="InterPro" id="IPR052350">
    <property type="entry name" value="Metallo-dep_Lactonases"/>
</dbReference>
<dbReference type="AlphaFoldDB" id="A0A160TH31"/>
<keyword evidence="3" id="KW-0378">Hydrolase</keyword>
<proteinExistence type="inferred from homology"/>
<name>A0A160TH31_9ZZZZ</name>
<protein>
    <submittedName>
        <fullName evidence="3">Amidohydrolase 2</fullName>
    </submittedName>
</protein>
<comment type="similarity">
    <text evidence="1">Belongs to the metallo-dependent hydrolases superfamily.</text>
</comment>
<dbReference type="InterPro" id="IPR032466">
    <property type="entry name" value="Metal_Hydrolase"/>
</dbReference>
<feature type="domain" description="Amidohydrolase-related" evidence="2">
    <location>
        <begin position="7"/>
        <end position="292"/>
    </location>
</feature>
<reference evidence="3" key="1">
    <citation type="submission" date="2015-10" db="EMBL/GenBank/DDBJ databases">
        <authorList>
            <person name="Gilbert D.G."/>
        </authorList>
    </citation>
    <scope>NUCLEOTIDE SEQUENCE</scope>
</reference>
<organism evidence="3">
    <name type="scientific">hydrothermal vent metagenome</name>
    <dbReference type="NCBI Taxonomy" id="652676"/>
    <lineage>
        <taxon>unclassified sequences</taxon>
        <taxon>metagenomes</taxon>
        <taxon>ecological metagenomes</taxon>
    </lineage>
</organism>
<dbReference type="Gene3D" id="3.20.20.140">
    <property type="entry name" value="Metal-dependent hydrolases"/>
    <property type="match status" value="1"/>
</dbReference>
<gene>
    <name evidence="3" type="ORF">MGWOODY_Smn3005</name>
</gene>
<dbReference type="GO" id="GO:0016787">
    <property type="term" value="F:hydrolase activity"/>
    <property type="evidence" value="ECO:0007669"/>
    <property type="project" value="UniProtKB-KW"/>
</dbReference>
<evidence type="ECO:0000256" key="1">
    <source>
        <dbReference type="ARBA" id="ARBA00038310"/>
    </source>
</evidence>
<dbReference type="SUPFAM" id="SSF51556">
    <property type="entry name" value="Metallo-dependent hydrolases"/>
    <property type="match status" value="1"/>
</dbReference>
<dbReference type="PANTHER" id="PTHR43569:SF1">
    <property type="entry name" value="BLL3371 PROTEIN"/>
    <property type="match status" value="1"/>
</dbReference>
<dbReference type="PANTHER" id="PTHR43569">
    <property type="entry name" value="AMIDOHYDROLASE"/>
    <property type="match status" value="1"/>
</dbReference>
<dbReference type="EMBL" id="CZQE01000118">
    <property type="protein sequence ID" value="CUS44185.1"/>
    <property type="molecule type" value="Genomic_DNA"/>
</dbReference>
<dbReference type="InterPro" id="IPR006680">
    <property type="entry name" value="Amidohydro-rel"/>
</dbReference>
<evidence type="ECO:0000313" key="3">
    <source>
        <dbReference type="EMBL" id="CUS44185.1"/>
    </source>
</evidence>
<dbReference type="Pfam" id="PF04909">
    <property type="entry name" value="Amidohydro_2"/>
    <property type="match status" value="1"/>
</dbReference>
<sequence>MRDLPFIDAHVHLWDLSRDRYAWLSPPFGDSGPNGNTQSIARDHLLDDYLAEAAGWNVVGMVHLDAGAANPLAETDWLQDMADTRGMPNAIIANAALDDPSVGALLADHSRRRNVRGIRHIVNWHKNPNRTYTARDVTGDEAWARGFGLLTKYGLSFDLQAYPGQIAGLARLIERHPETPVIINHTGMGVDSDGSWHAAMKTIAALPHVSIKISGLGFVYRPFTATAVRDRVRETIDLFGTDRSMIASNFPTDRLFADFDTTLGALADAVADFSDDERRALFARNANRIYRLGLDV</sequence>
<accession>A0A160TH31</accession>